<dbReference type="HOGENOM" id="CLU_073125_1_0_1"/>
<dbReference type="InterPro" id="IPR033877">
    <property type="entry name" value="Frm2/Hbn1"/>
</dbReference>
<dbReference type="STRING" id="1071378.G0W320"/>
<dbReference type="KEGG" id="ndi:NDAI_0A00500"/>
<sequence length="199" mass="21913">MAVTLPANTQVYLNAIAARRTLYELKPELPADVTLENIQQVVQSIIKNTPTALNSQENRAIILIGDAHKKVWDHVVKAIPGENGKKRPTSARDEAYGCVIFFTEQNTVKKFQQDYPAAASAFPVAASHTTGAVQINSWTALETLGLGCHLQHYNDAVREALNNYKIPESWTVNSQLSFGIPIKSAGPKLFIENPVTIFK</sequence>
<dbReference type="FunFam" id="3.40.109.10:FF:000001">
    <property type="entry name" value="Nitroreductase family"/>
    <property type="match status" value="1"/>
</dbReference>
<dbReference type="RefSeq" id="XP_003667451.1">
    <property type="nucleotide sequence ID" value="XM_003667403.1"/>
</dbReference>
<dbReference type="GO" id="GO:0005737">
    <property type="term" value="C:cytoplasm"/>
    <property type="evidence" value="ECO:0007669"/>
    <property type="project" value="UniProtKB-SubCell"/>
</dbReference>
<gene>
    <name evidence="9" type="primary">NDAI0A00500</name>
    <name evidence="9" type="ordered locus">NDAI_0A00500</name>
</gene>
<evidence type="ECO:0000256" key="3">
    <source>
        <dbReference type="ARBA" id="ARBA00004496"/>
    </source>
</evidence>
<dbReference type="Gene3D" id="3.40.109.10">
    <property type="entry name" value="NADH Oxidase"/>
    <property type="match status" value="1"/>
</dbReference>
<keyword evidence="7" id="KW-0539">Nucleus</keyword>
<dbReference type="EMBL" id="HE580267">
    <property type="protein sequence ID" value="CCD22208.1"/>
    <property type="molecule type" value="Genomic_DNA"/>
</dbReference>
<dbReference type="InterPro" id="IPR029479">
    <property type="entry name" value="Nitroreductase"/>
</dbReference>
<evidence type="ECO:0000256" key="7">
    <source>
        <dbReference type="ARBA" id="ARBA00023242"/>
    </source>
</evidence>
<dbReference type="GO" id="GO:0016491">
    <property type="term" value="F:oxidoreductase activity"/>
    <property type="evidence" value="ECO:0007669"/>
    <property type="project" value="UniProtKB-KW"/>
</dbReference>
<evidence type="ECO:0000256" key="5">
    <source>
        <dbReference type="ARBA" id="ARBA00022490"/>
    </source>
</evidence>
<dbReference type="Proteomes" id="UP000000689">
    <property type="component" value="Chromosome 1"/>
</dbReference>
<dbReference type="GO" id="GO:0005634">
    <property type="term" value="C:nucleus"/>
    <property type="evidence" value="ECO:0007669"/>
    <property type="project" value="UniProtKB-SubCell"/>
</dbReference>
<dbReference type="AlphaFoldDB" id="G0W320"/>
<dbReference type="InterPro" id="IPR000415">
    <property type="entry name" value="Nitroreductase-like"/>
</dbReference>
<keyword evidence="10" id="KW-1185">Reference proteome</keyword>
<keyword evidence="5" id="KW-0963">Cytoplasm</keyword>
<dbReference type="Pfam" id="PF00881">
    <property type="entry name" value="Nitroreductase"/>
    <property type="match status" value="1"/>
</dbReference>
<name>G0W320_NAUDC</name>
<evidence type="ECO:0000256" key="4">
    <source>
        <dbReference type="ARBA" id="ARBA00007118"/>
    </source>
</evidence>
<dbReference type="PANTHER" id="PTHR43035:SF1">
    <property type="entry name" value="FATTY ACID REPRESSION MUTANT PROTEIN 2-RELATED"/>
    <property type="match status" value="1"/>
</dbReference>
<comment type="subcellular location">
    <subcellularLocation>
        <location evidence="3">Cytoplasm</location>
    </subcellularLocation>
    <subcellularLocation>
        <location evidence="2">Nucleus</location>
    </subcellularLocation>
</comment>
<keyword evidence="6" id="KW-0560">Oxidoreductase</keyword>
<dbReference type="GeneID" id="11495308"/>
<evidence type="ECO:0000313" key="10">
    <source>
        <dbReference type="Proteomes" id="UP000000689"/>
    </source>
</evidence>
<reference evidence="9 10" key="1">
    <citation type="journal article" date="2011" name="Proc. Natl. Acad. Sci. U.S.A.">
        <title>Evolutionary erosion of yeast sex chromosomes by mating-type switching accidents.</title>
        <authorList>
            <person name="Gordon J.L."/>
            <person name="Armisen D."/>
            <person name="Proux-Wera E."/>
            <person name="Oheigeartaigh S.S."/>
            <person name="Byrne K.P."/>
            <person name="Wolfe K.H."/>
        </authorList>
    </citation>
    <scope>NUCLEOTIDE SEQUENCE [LARGE SCALE GENOMIC DNA]</scope>
    <source>
        <strain evidence="10">ATCC 10597 / BCRC 20456 / CBS 421 / NBRC 0211 / NRRL Y-12639</strain>
    </source>
</reference>
<evidence type="ECO:0000256" key="2">
    <source>
        <dbReference type="ARBA" id="ARBA00004123"/>
    </source>
</evidence>
<evidence type="ECO:0000313" key="9">
    <source>
        <dbReference type="EMBL" id="CCD22208.1"/>
    </source>
</evidence>
<dbReference type="PANTHER" id="PTHR43035">
    <property type="entry name" value="FATTY ACID REPRESSION MUTANT PROTEIN 2-RELATED"/>
    <property type="match status" value="1"/>
</dbReference>
<dbReference type="GO" id="GO:0034599">
    <property type="term" value="P:cellular response to oxidative stress"/>
    <property type="evidence" value="ECO:0007669"/>
    <property type="project" value="InterPro"/>
</dbReference>
<dbReference type="OMA" id="RFPAWSE"/>
<evidence type="ECO:0000256" key="6">
    <source>
        <dbReference type="ARBA" id="ARBA00023002"/>
    </source>
</evidence>
<dbReference type="SUPFAM" id="SSF55469">
    <property type="entry name" value="FMN-dependent nitroreductase-like"/>
    <property type="match status" value="1"/>
</dbReference>
<evidence type="ECO:0000256" key="1">
    <source>
        <dbReference type="ARBA" id="ARBA00001917"/>
    </source>
</evidence>
<proteinExistence type="inferred from homology"/>
<dbReference type="eggNOG" id="ENOG502RYI9">
    <property type="taxonomic scope" value="Eukaryota"/>
</dbReference>
<organism evidence="9 10">
    <name type="scientific">Naumovozyma dairenensis (strain ATCC 10597 / BCRC 20456 / CBS 421 / NBRC 0211 / NRRL Y-12639)</name>
    <name type="common">Saccharomyces dairenensis</name>
    <dbReference type="NCBI Taxonomy" id="1071378"/>
    <lineage>
        <taxon>Eukaryota</taxon>
        <taxon>Fungi</taxon>
        <taxon>Dikarya</taxon>
        <taxon>Ascomycota</taxon>
        <taxon>Saccharomycotina</taxon>
        <taxon>Saccharomycetes</taxon>
        <taxon>Saccharomycetales</taxon>
        <taxon>Saccharomycetaceae</taxon>
        <taxon>Naumovozyma</taxon>
    </lineage>
</organism>
<dbReference type="OrthoDB" id="2138173at2759"/>
<accession>G0W320</accession>
<feature type="domain" description="Nitroreductase" evidence="8">
    <location>
        <begin position="16"/>
        <end position="179"/>
    </location>
</feature>
<protein>
    <recommendedName>
        <fullName evidence="8">Nitroreductase domain-containing protein</fullName>
    </recommendedName>
</protein>
<comment type="similarity">
    <text evidence="4">Belongs to the nitroreductase family.</text>
</comment>
<comment type="cofactor">
    <cofactor evidence="1">
        <name>FMN</name>
        <dbReference type="ChEBI" id="CHEBI:58210"/>
    </cofactor>
</comment>
<evidence type="ECO:0000259" key="8">
    <source>
        <dbReference type="Pfam" id="PF00881"/>
    </source>
</evidence>